<feature type="domain" description="Cytochrome b561 bacterial/Ni-hydrogenase" evidence="7">
    <location>
        <begin position="10"/>
        <end position="185"/>
    </location>
</feature>
<keyword evidence="4 6" id="KW-1133">Transmembrane helix</keyword>
<dbReference type="GO" id="GO:0022904">
    <property type="term" value="P:respiratory electron transport chain"/>
    <property type="evidence" value="ECO:0007669"/>
    <property type="project" value="InterPro"/>
</dbReference>
<dbReference type="AlphaFoldDB" id="A0A4R8IFP1"/>
<evidence type="ECO:0000256" key="6">
    <source>
        <dbReference type="SAM" id="Phobius"/>
    </source>
</evidence>
<evidence type="ECO:0000313" key="8">
    <source>
        <dbReference type="EMBL" id="TDX99345.1"/>
    </source>
</evidence>
<comment type="subcellular location">
    <subcellularLocation>
        <location evidence="1">Cell membrane</location>
        <topology evidence="1">Multi-pass membrane protein</topology>
    </subcellularLocation>
</comment>
<feature type="transmembrane region" description="Helical" evidence="6">
    <location>
        <begin position="151"/>
        <end position="173"/>
    </location>
</feature>
<dbReference type="GO" id="GO:0009055">
    <property type="term" value="F:electron transfer activity"/>
    <property type="evidence" value="ECO:0007669"/>
    <property type="project" value="InterPro"/>
</dbReference>
<dbReference type="Proteomes" id="UP000294914">
    <property type="component" value="Unassembled WGS sequence"/>
</dbReference>
<feature type="transmembrane region" description="Helical" evidence="6">
    <location>
        <begin position="43"/>
        <end position="61"/>
    </location>
</feature>
<evidence type="ECO:0000313" key="9">
    <source>
        <dbReference type="Proteomes" id="UP000294914"/>
    </source>
</evidence>
<dbReference type="EMBL" id="SOQX01000008">
    <property type="protein sequence ID" value="TDX99345.1"/>
    <property type="molecule type" value="Genomic_DNA"/>
</dbReference>
<feature type="transmembrane region" description="Helical" evidence="6">
    <location>
        <begin position="12"/>
        <end position="31"/>
    </location>
</feature>
<keyword evidence="9" id="KW-1185">Reference proteome</keyword>
<evidence type="ECO:0000256" key="2">
    <source>
        <dbReference type="ARBA" id="ARBA00022475"/>
    </source>
</evidence>
<keyword evidence="3 6" id="KW-0812">Transmembrane</keyword>
<evidence type="ECO:0000256" key="4">
    <source>
        <dbReference type="ARBA" id="ARBA00022989"/>
    </source>
</evidence>
<feature type="transmembrane region" description="Helical" evidence="6">
    <location>
        <begin position="99"/>
        <end position="124"/>
    </location>
</feature>
<proteinExistence type="predicted"/>
<organism evidence="8 9">
    <name type="scientific">Thiohalophilus thiocyanatoxydans</name>
    <dbReference type="NCBI Taxonomy" id="381308"/>
    <lineage>
        <taxon>Bacteria</taxon>
        <taxon>Pseudomonadati</taxon>
        <taxon>Pseudomonadota</taxon>
        <taxon>Gammaproteobacteria</taxon>
        <taxon>Thiohalomonadales</taxon>
        <taxon>Thiohalophilaceae</taxon>
        <taxon>Thiohalophilus</taxon>
    </lineage>
</organism>
<dbReference type="InterPro" id="IPR016174">
    <property type="entry name" value="Di-haem_cyt_TM"/>
</dbReference>
<dbReference type="PANTHER" id="PTHR30485:SF2">
    <property type="entry name" value="BLL0597 PROTEIN"/>
    <property type="match status" value="1"/>
</dbReference>
<gene>
    <name evidence="8" type="ORF">EDC23_2558</name>
</gene>
<dbReference type="GO" id="GO:0005886">
    <property type="term" value="C:plasma membrane"/>
    <property type="evidence" value="ECO:0007669"/>
    <property type="project" value="UniProtKB-SubCell"/>
</dbReference>
<name>A0A4R8IFP1_9GAMM</name>
<dbReference type="SUPFAM" id="SSF81342">
    <property type="entry name" value="Transmembrane di-heme cytochromes"/>
    <property type="match status" value="1"/>
</dbReference>
<protein>
    <submittedName>
        <fullName evidence="8">Cytochrome b</fullName>
    </submittedName>
</protein>
<keyword evidence="5 6" id="KW-0472">Membrane</keyword>
<dbReference type="Pfam" id="PF01292">
    <property type="entry name" value="Ni_hydr_CYTB"/>
    <property type="match status" value="1"/>
</dbReference>
<dbReference type="Gene3D" id="1.20.950.20">
    <property type="entry name" value="Transmembrane di-heme cytochromes, Chain C"/>
    <property type="match status" value="1"/>
</dbReference>
<sequence length="193" mass="22000">MMNTEKEVRVWDIFVRFFHWALVLSFMLAYLSSEDEWLGVHSFAGYTVLLLISLRLIWGLIGTRHARFSDFVKRPAEIKQYLKEVLLLRPKRYLGHNPAGGAMIVLMLITLLVTTLSGMATYAVEEGAGPLAGWIAHESESWEVVEEVHEFFSNFTLLLALIHVAGVLVESLLHRENLVRSMFTGKKSLHTDQ</sequence>
<dbReference type="GO" id="GO:0020037">
    <property type="term" value="F:heme binding"/>
    <property type="evidence" value="ECO:0007669"/>
    <property type="project" value="TreeGrafter"/>
</dbReference>
<evidence type="ECO:0000256" key="1">
    <source>
        <dbReference type="ARBA" id="ARBA00004651"/>
    </source>
</evidence>
<dbReference type="PANTHER" id="PTHR30485">
    <property type="entry name" value="NI/FE-HYDROGENASE 1 B-TYPE CYTOCHROME SUBUNIT"/>
    <property type="match status" value="1"/>
</dbReference>
<dbReference type="InterPro" id="IPR011577">
    <property type="entry name" value="Cyt_b561_bac/Ni-Hgenase"/>
</dbReference>
<keyword evidence="2" id="KW-1003">Cell membrane</keyword>
<evidence type="ECO:0000259" key="7">
    <source>
        <dbReference type="Pfam" id="PF01292"/>
    </source>
</evidence>
<reference evidence="8 9" key="1">
    <citation type="submission" date="2019-03" db="EMBL/GenBank/DDBJ databases">
        <title>Genomic Encyclopedia of Type Strains, Phase IV (KMG-IV): sequencing the most valuable type-strain genomes for metagenomic binning, comparative biology and taxonomic classification.</title>
        <authorList>
            <person name="Goeker M."/>
        </authorList>
    </citation>
    <scope>NUCLEOTIDE SEQUENCE [LARGE SCALE GENOMIC DNA]</scope>
    <source>
        <strain evidence="8 9">DSM 16326</strain>
    </source>
</reference>
<evidence type="ECO:0000256" key="5">
    <source>
        <dbReference type="ARBA" id="ARBA00023136"/>
    </source>
</evidence>
<dbReference type="RefSeq" id="WP_243830788.1">
    <property type="nucleotide sequence ID" value="NZ_SOQX01000008.1"/>
</dbReference>
<comment type="caution">
    <text evidence="8">The sequence shown here is derived from an EMBL/GenBank/DDBJ whole genome shotgun (WGS) entry which is preliminary data.</text>
</comment>
<accession>A0A4R8IFP1</accession>
<evidence type="ECO:0000256" key="3">
    <source>
        <dbReference type="ARBA" id="ARBA00022692"/>
    </source>
</evidence>
<dbReference type="InterPro" id="IPR051542">
    <property type="entry name" value="Hydrogenase_cytochrome"/>
</dbReference>